<dbReference type="Proteomes" id="UP001247581">
    <property type="component" value="Unassembled WGS sequence"/>
</dbReference>
<name>A0AB74MKW2_ECOLX</name>
<proteinExistence type="predicted"/>
<accession>A0AB74MKW2</accession>
<dbReference type="Proteomes" id="UP000321295">
    <property type="component" value="Unassembled WGS sequence"/>
</dbReference>
<evidence type="ECO:0008006" key="5">
    <source>
        <dbReference type="Google" id="ProtNLM"/>
    </source>
</evidence>
<reference evidence="1 4" key="2">
    <citation type="submission" date="2022-07" db="EMBL/GenBank/DDBJ databases">
        <title>The wastewater resistome of Residential Aged Care Facilities indicates a role of antimicrobial stewardship in reducing resistance.</title>
        <authorList>
            <person name="Sapula S."/>
            <person name="Hart B.J."/>
            <person name="Henrietta V."/>
            <person name="Amsalu A."/>
            <person name="Jon W."/>
            <person name="Siderius N."/>
            <person name="Nguyen L."/>
            <person name="Turnidge J."/>
            <person name="Gerber C."/>
        </authorList>
    </citation>
    <scope>NUCLEOTIDE SEQUENCE [LARGE SCALE GENOMIC DNA]</scope>
    <source>
        <strain evidence="1 4">ECA685</strain>
    </source>
</reference>
<protein>
    <recommendedName>
        <fullName evidence="5">Prophage protein</fullName>
    </recommendedName>
</protein>
<evidence type="ECO:0000313" key="1">
    <source>
        <dbReference type="EMBL" id="MDR6044355.1"/>
    </source>
</evidence>
<reference evidence="2 3" key="1">
    <citation type="submission" date="2019-08" db="EMBL/GenBank/DDBJ databases">
        <title>Whole genome analysis of cultivated E. coli strains isolated from CD patients and healthy donors.</title>
        <authorList>
            <person name="Siniagina M.N."/>
            <person name="Markelova M.I."/>
            <person name="Laikov A.V."/>
            <person name="Boulygina E.A."/>
            <person name="Khusnutdinova D.R."/>
            <person name="Kharchenko A."/>
            <person name="Grigoryeva T.V."/>
        </authorList>
    </citation>
    <scope>NUCLEOTIDE SEQUENCE [LARGE SCALE GENOMIC DNA]</scope>
    <source>
        <strain evidence="2 3">1_45_11</strain>
    </source>
</reference>
<evidence type="ECO:0000313" key="4">
    <source>
        <dbReference type="Proteomes" id="UP001247581"/>
    </source>
</evidence>
<dbReference type="RefSeq" id="WP_006178879.1">
    <property type="nucleotide sequence ID" value="NZ_BGFE01000057.1"/>
</dbReference>
<comment type="caution">
    <text evidence="2">The sequence shown here is derived from an EMBL/GenBank/DDBJ whole genome shotgun (WGS) entry which is preliminary data.</text>
</comment>
<dbReference type="AlphaFoldDB" id="A0AB74MKW2"/>
<organism evidence="2 3">
    <name type="scientific">Escherichia coli</name>
    <dbReference type="NCBI Taxonomy" id="562"/>
    <lineage>
        <taxon>Bacteria</taxon>
        <taxon>Pseudomonadati</taxon>
        <taxon>Pseudomonadota</taxon>
        <taxon>Gammaproteobacteria</taxon>
        <taxon>Enterobacterales</taxon>
        <taxon>Enterobacteriaceae</taxon>
        <taxon>Escherichia</taxon>
    </lineage>
</organism>
<sequence length="79" mass="9382">MPITIHEIKEHYDYYGLHDMVSMSTKEYQQILANGALFWMDHHDFVRSTLSDEILATNKEQLDAIIEHLQQYRDRMPSA</sequence>
<dbReference type="EMBL" id="VRXD01000009">
    <property type="protein sequence ID" value="TXQ35908.1"/>
    <property type="molecule type" value="Genomic_DNA"/>
</dbReference>
<evidence type="ECO:0000313" key="3">
    <source>
        <dbReference type="Proteomes" id="UP000321295"/>
    </source>
</evidence>
<dbReference type="EMBL" id="JANIDP010000001">
    <property type="protein sequence ID" value="MDR6044355.1"/>
    <property type="molecule type" value="Genomic_DNA"/>
</dbReference>
<evidence type="ECO:0000313" key="2">
    <source>
        <dbReference type="EMBL" id="TXQ35908.1"/>
    </source>
</evidence>
<gene>
    <name evidence="2" type="ORF">FV293_07985</name>
    <name evidence="1" type="ORF">NQD80_00745</name>
</gene>